<comment type="caution">
    <text evidence="4">The sequence shown here is derived from an EMBL/GenBank/DDBJ whole genome shotgun (WGS) entry which is preliminary data.</text>
</comment>
<evidence type="ECO:0000313" key="4">
    <source>
        <dbReference type="EMBL" id="RNA09211.1"/>
    </source>
</evidence>
<evidence type="ECO:0000256" key="2">
    <source>
        <dbReference type="SAM" id="Coils"/>
    </source>
</evidence>
<evidence type="ECO:0000259" key="3">
    <source>
        <dbReference type="PROSITE" id="PS50238"/>
    </source>
</evidence>
<sequence length="472" mass="55204">NNLVLYSSLSELKRTSQHLHFAPILAIKILFWKQKFRITHPKIRWRIVKFTNPFSMNFSIKLEIFQFQIVFMAFNFYHILHIFSKNMCTDFGFHTSVAKCIYIYLSAQENIKRSRQLTVDQISRCIGDLDSNADKQKYLDYFQSVFDIKSKFQFEPHKGDEVSQVNAQSLIRLEMEQRYQQLDERLKTLKTENDEIFKTIEATEKSLLNYFDLKNCDMSDLFRDLNLPNHSIGSKQKRLEIEDYYVQKVRQYTTSSNLIARLEARHKMMQKALNGCVNCSDKQTLDKFNQLISMEKKKKIGKSPIIGQPRLFGGKLIEYINVTKQEIPLILTSCIRAINRLGLHNQGIFRIPGSQLEINQFKEAFEKGEDPLITVNPREMNSVAGVLKLYLRELKEPLFPKELYDTFINSLRVNTNQNTANEATDTNTSSSPIESIEAIKIENIRKAMCQVPKPIYIILRYFFSFLNQEKSS</sequence>
<dbReference type="InterPro" id="IPR027267">
    <property type="entry name" value="AH/BAR_dom_sf"/>
</dbReference>
<evidence type="ECO:0000313" key="5">
    <source>
        <dbReference type="Proteomes" id="UP000276133"/>
    </source>
</evidence>
<dbReference type="InterPro" id="IPR008936">
    <property type="entry name" value="Rho_GTPase_activation_prot"/>
</dbReference>
<organism evidence="4 5">
    <name type="scientific">Brachionus plicatilis</name>
    <name type="common">Marine rotifer</name>
    <name type="synonym">Brachionus muelleri</name>
    <dbReference type="NCBI Taxonomy" id="10195"/>
    <lineage>
        <taxon>Eukaryota</taxon>
        <taxon>Metazoa</taxon>
        <taxon>Spiralia</taxon>
        <taxon>Gnathifera</taxon>
        <taxon>Rotifera</taxon>
        <taxon>Eurotatoria</taxon>
        <taxon>Monogononta</taxon>
        <taxon>Pseudotrocha</taxon>
        <taxon>Ploima</taxon>
        <taxon>Brachionidae</taxon>
        <taxon>Brachionus</taxon>
    </lineage>
</organism>
<name>A0A3M7QDX2_BRAPC</name>
<keyword evidence="1 2" id="KW-0175">Coiled coil</keyword>
<dbReference type="GO" id="GO:0007165">
    <property type="term" value="P:signal transduction"/>
    <property type="evidence" value="ECO:0007669"/>
    <property type="project" value="InterPro"/>
</dbReference>
<reference evidence="4 5" key="1">
    <citation type="journal article" date="2018" name="Sci. Rep.">
        <title>Genomic signatures of local adaptation to the degree of environmental predictability in rotifers.</title>
        <authorList>
            <person name="Franch-Gras L."/>
            <person name="Hahn C."/>
            <person name="Garcia-Roger E.M."/>
            <person name="Carmona M.J."/>
            <person name="Serra M."/>
            <person name="Gomez A."/>
        </authorList>
    </citation>
    <scope>NUCLEOTIDE SEQUENCE [LARGE SCALE GENOMIC DNA]</scope>
    <source>
        <strain evidence="4">HYR1</strain>
    </source>
</reference>
<dbReference type="STRING" id="10195.A0A3M7QDX2"/>
<dbReference type="AlphaFoldDB" id="A0A3M7QDX2"/>
<dbReference type="Pfam" id="PF00620">
    <property type="entry name" value="RhoGAP"/>
    <property type="match status" value="1"/>
</dbReference>
<dbReference type="PROSITE" id="PS50238">
    <property type="entry name" value="RHOGAP"/>
    <property type="match status" value="1"/>
</dbReference>
<keyword evidence="5" id="KW-1185">Reference proteome</keyword>
<dbReference type="InterPro" id="IPR000198">
    <property type="entry name" value="RhoGAP_dom"/>
</dbReference>
<accession>A0A3M7QDX2</accession>
<evidence type="ECO:0000256" key="1">
    <source>
        <dbReference type="ARBA" id="ARBA00023054"/>
    </source>
</evidence>
<dbReference type="PANTHER" id="PTHR14166">
    <property type="entry name" value="SLIT-ROBO RHO GTPASE ACTIVATING PROTEIN"/>
    <property type="match status" value="1"/>
</dbReference>
<proteinExistence type="predicted"/>
<feature type="domain" description="Rho-GAP" evidence="3">
    <location>
        <begin position="314"/>
        <end position="472"/>
    </location>
</feature>
<dbReference type="EMBL" id="REGN01006517">
    <property type="protein sequence ID" value="RNA09211.1"/>
    <property type="molecule type" value="Genomic_DNA"/>
</dbReference>
<dbReference type="SUPFAM" id="SSF48350">
    <property type="entry name" value="GTPase activation domain, GAP"/>
    <property type="match status" value="1"/>
</dbReference>
<dbReference type="Gene3D" id="1.20.1270.60">
    <property type="entry name" value="Arfaptin homology (AH) domain/BAR domain"/>
    <property type="match status" value="1"/>
</dbReference>
<protein>
    <submittedName>
        <fullName evidence="4">SLIT-ROBO Rho GTPase-activating 1-like isoform X7</fullName>
    </submittedName>
</protein>
<dbReference type="SMART" id="SM00324">
    <property type="entry name" value="RhoGAP"/>
    <property type="match status" value="1"/>
</dbReference>
<dbReference type="OrthoDB" id="5981864at2759"/>
<feature type="non-terminal residue" evidence="4">
    <location>
        <position position="1"/>
    </location>
</feature>
<dbReference type="InterPro" id="IPR051627">
    <property type="entry name" value="SLIT-ROBO_RhoGAP"/>
</dbReference>
<feature type="coiled-coil region" evidence="2">
    <location>
        <begin position="172"/>
        <end position="199"/>
    </location>
</feature>
<dbReference type="Proteomes" id="UP000276133">
    <property type="component" value="Unassembled WGS sequence"/>
</dbReference>
<dbReference type="Gene3D" id="1.10.555.10">
    <property type="entry name" value="Rho GTPase activation protein"/>
    <property type="match status" value="1"/>
</dbReference>
<gene>
    <name evidence="4" type="ORF">BpHYR1_050614</name>
</gene>